<dbReference type="Pfam" id="PF08528">
    <property type="entry name" value="Whi5"/>
    <property type="match status" value="1"/>
</dbReference>
<comment type="similarity">
    <text evidence="3">Belongs to the WHI5/NRM1 family.</text>
</comment>
<organism evidence="10 11">
    <name type="scientific">Lichtheimia ornata</name>
    <dbReference type="NCBI Taxonomy" id="688661"/>
    <lineage>
        <taxon>Eukaryota</taxon>
        <taxon>Fungi</taxon>
        <taxon>Fungi incertae sedis</taxon>
        <taxon>Mucoromycota</taxon>
        <taxon>Mucoromycotina</taxon>
        <taxon>Mucoromycetes</taxon>
        <taxon>Mucorales</taxon>
        <taxon>Lichtheimiaceae</taxon>
        <taxon>Lichtheimia</taxon>
    </lineage>
</organism>
<feature type="compositionally biased region" description="Polar residues" evidence="9">
    <location>
        <begin position="153"/>
        <end position="162"/>
    </location>
</feature>
<keyword evidence="5" id="KW-0678">Repressor</keyword>
<evidence type="ECO:0000256" key="3">
    <source>
        <dbReference type="ARBA" id="ARBA00006922"/>
    </source>
</evidence>
<evidence type="ECO:0000256" key="9">
    <source>
        <dbReference type="SAM" id="MobiDB-lite"/>
    </source>
</evidence>
<protein>
    <submittedName>
        <fullName evidence="10">Uncharacterized protein</fullName>
    </submittedName>
</protein>
<name>A0AAD7V5F1_9FUNG</name>
<dbReference type="GO" id="GO:0005737">
    <property type="term" value="C:cytoplasm"/>
    <property type="evidence" value="ECO:0007669"/>
    <property type="project" value="UniProtKB-SubCell"/>
</dbReference>
<comment type="caution">
    <text evidence="10">The sequence shown here is derived from an EMBL/GenBank/DDBJ whole genome shotgun (WGS) entry which is preliminary data.</text>
</comment>
<evidence type="ECO:0000256" key="5">
    <source>
        <dbReference type="ARBA" id="ARBA00022491"/>
    </source>
</evidence>
<dbReference type="InterPro" id="IPR013734">
    <property type="entry name" value="TF_Nrm1/Whi5"/>
</dbReference>
<feature type="region of interest" description="Disordered" evidence="9">
    <location>
        <begin position="263"/>
        <end position="358"/>
    </location>
</feature>
<evidence type="ECO:0000313" key="11">
    <source>
        <dbReference type="Proteomes" id="UP001234581"/>
    </source>
</evidence>
<keyword evidence="4" id="KW-0963">Cytoplasm</keyword>
<reference evidence="10 11" key="1">
    <citation type="submission" date="2023-03" db="EMBL/GenBank/DDBJ databases">
        <title>Genome sequence of Lichtheimia ornata CBS 291.66.</title>
        <authorList>
            <person name="Mohabir J.T."/>
            <person name="Shea T.P."/>
            <person name="Kurbessoian T."/>
            <person name="Berby B."/>
            <person name="Fontaine J."/>
            <person name="Livny J."/>
            <person name="Gnirke A."/>
            <person name="Stajich J.E."/>
            <person name="Cuomo C.A."/>
        </authorList>
    </citation>
    <scope>NUCLEOTIDE SEQUENCE [LARGE SCALE GENOMIC DNA]</scope>
    <source>
        <strain evidence="10">CBS 291.66</strain>
    </source>
</reference>
<evidence type="ECO:0000256" key="8">
    <source>
        <dbReference type="ARBA" id="ARBA00023242"/>
    </source>
</evidence>
<dbReference type="EMBL" id="JARTCD010000022">
    <property type="protein sequence ID" value="KAJ8658831.1"/>
    <property type="molecule type" value="Genomic_DNA"/>
</dbReference>
<feature type="compositionally biased region" description="Polar residues" evidence="9">
    <location>
        <begin position="193"/>
        <end position="209"/>
    </location>
</feature>
<proteinExistence type="inferred from homology"/>
<dbReference type="GeneID" id="83212970"/>
<keyword evidence="8" id="KW-0539">Nucleus</keyword>
<feature type="region of interest" description="Disordered" evidence="9">
    <location>
        <begin position="1"/>
        <end position="20"/>
    </location>
</feature>
<keyword evidence="6" id="KW-0805">Transcription regulation</keyword>
<keyword evidence="7" id="KW-0804">Transcription</keyword>
<keyword evidence="11" id="KW-1185">Reference proteome</keyword>
<evidence type="ECO:0000256" key="7">
    <source>
        <dbReference type="ARBA" id="ARBA00023163"/>
    </source>
</evidence>
<feature type="region of interest" description="Disordered" evidence="9">
    <location>
        <begin position="141"/>
        <end position="162"/>
    </location>
</feature>
<dbReference type="AlphaFoldDB" id="A0AAD7V5F1"/>
<dbReference type="Proteomes" id="UP001234581">
    <property type="component" value="Unassembled WGS sequence"/>
</dbReference>
<sequence>MQVQHHDAIQRHSGYPSIQPRNEITQLSTNQRMDPPPIDVSRHLANLKTRLNFACFKLHNGWENSTLIDVELKWKKRQKKLYNEIPTPRFTQQDILDKRGQFSSAKIKKAKLTRTYSTPLISTRDPYRKRKHRHPAPEIYHNNDNQHHYQHHPVSSSTTISTATEPNTMTTQQFPESVTQDNTTTIPNAVVSSTTDDISLDNNCTMNEQPSSSSPTMPSSQKSPCQQPADGDGADDAFMTTATTPPVKSSLDFLSYAIEMTEGSNALPSSPQPPLEDTRMGDGLSSSQPQPDISRIAPTLCDEDEDDVGGSQERSTLQNGKWERKRTRSFQNDDRHGGRYSGAETESDDQLSPPSSPVTAAAHAIMMFVNERYSIDRNSKSPSMYD</sequence>
<evidence type="ECO:0000256" key="4">
    <source>
        <dbReference type="ARBA" id="ARBA00022490"/>
    </source>
</evidence>
<dbReference type="GO" id="GO:0005634">
    <property type="term" value="C:nucleus"/>
    <property type="evidence" value="ECO:0007669"/>
    <property type="project" value="UniProtKB-SubCell"/>
</dbReference>
<evidence type="ECO:0000256" key="1">
    <source>
        <dbReference type="ARBA" id="ARBA00004123"/>
    </source>
</evidence>
<comment type="subcellular location">
    <subcellularLocation>
        <location evidence="2">Cytoplasm</location>
    </subcellularLocation>
    <subcellularLocation>
        <location evidence="1">Nucleus</location>
    </subcellularLocation>
</comment>
<feature type="compositionally biased region" description="Low complexity" evidence="9">
    <location>
        <begin position="210"/>
        <end position="224"/>
    </location>
</feature>
<evidence type="ECO:0000256" key="6">
    <source>
        <dbReference type="ARBA" id="ARBA00023015"/>
    </source>
</evidence>
<evidence type="ECO:0000256" key="2">
    <source>
        <dbReference type="ARBA" id="ARBA00004496"/>
    </source>
</evidence>
<feature type="region of interest" description="Disordered" evidence="9">
    <location>
        <begin position="193"/>
        <end position="247"/>
    </location>
</feature>
<feature type="compositionally biased region" description="Basic and acidic residues" evidence="9">
    <location>
        <begin position="1"/>
        <end position="10"/>
    </location>
</feature>
<accession>A0AAD7V5F1</accession>
<evidence type="ECO:0000313" key="10">
    <source>
        <dbReference type="EMBL" id="KAJ8658831.1"/>
    </source>
</evidence>
<gene>
    <name evidence="10" type="ORF">O0I10_005558</name>
</gene>
<dbReference type="RefSeq" id="XP_058343744.1">
    <property type="nucleotide sequence ID" value="XM_058485597.1"/>
</dbReference>